<feature type="signal peptide" evidence="1">
    <location>
        <begin position="1"/>
        <end position="31"/>
    </location>
</feature>
<evidence type="ECO:0000256" key="1">
    <source>
        <dbReference type="SAM" id="SignalP"/>
    </source>
</evidence>
<reference evidence="2 3" key="1">
    <citation type="submission" date="2021-06" db="EMBL/GenBank/DDBJ databases">
        <title>Actinoplanes lichenicola sp. nov., and Actinoplanes ovalisporus sp. nov., isolated from lichen in Thailand.</title>
        <authorList>
            <person name="Saeng-In P."/>
            <person name="Kanchanasin P."/>
            <person name="Yuki M."/>
            <person name="Kudo T."/>
            <person name="Ohkuma M."/>
            <person name="Phongsopitanun W."/>
            <person name="Tanasupawat S."/>
        </authorList>
    </citation>
    <scope>NUCLEOTIDE SEQUENCE [LARGE SCALE GENOMIC DNA]</scope>
    <source>
        <strain evidence="2 3">NBRC 110975</strain>
    </source>
</reference>
<keyword evidence="3" id="KW-1185">Reference proteome</keyword>
<evidence type="ECO:0008006" key="4">
    <source>
        <dbReference type="Google" id="ProtNLM"/>
    </source>
</evidence>
<keyword evidence="1" id="KW-0732">Signal</keyword>
<dbReference type="RefSeq" id="WP_215788452.1">
    <property type="nucleotide sequence ID" value="NZ_JAHKKG010000005.1"/>
</dbReference>
<accession>A0ABS5YP51</accession>
<dbReference type="Proteomes" id="UP001519654">
    <property type="component" value="Unassembled WGS sequence"/>
</dbReference>
<gene>
    <name evidence="2" type="ORF">KOI35_17140</name>
</gene>
<feature type="chain" id="PRO_5045129034" description="Secreted protein" evidence="1">
    <location>
        <begin position="32"/>
        <end position="103"/>
    </location>
</feature>
<evidence type="ECO:0000313" key="2">
    <source>
        <dbReference type="EMBL" id="MBU2665231.1"/>
    </source>
</evidence>
<proteinExistence type="predicted"/>
<dbReference type="EMBL" id="JAHKKG010000005">
    <property type="protein sequence ID" value="MBU2665231.1"/>
    <property type="molecule type" value="Genomic_DNA"/>
</dbReference>
<comment type="caution">
    <text evidence="2">The sequence shown here is derived from an EMBL/GenBank/DDBJ whole genome shotgun (WGS) entry which is preliminary data.</text>
</comment>
<name>A0ABS5YP51_9ACTN</name>
<evidence type="ECO:0000313" key="3">
    <source>
        <dbReference type="Proteomes" id="UP001519654"/>
    </source>
</evidence>
<organism evidence="2 3">
    <name type="scientific">Paractinoplanes bogorensis</name>
    <dbReference type="NCBI Taxonomy" id="1610840"/>
    <lineage>
        <taxon>Bacteria</taxon>
        <taxon>Bacillati</taxon>
        <taxon>Actinomycetota</taxon>
        <taxon>Actinomycetes</taxon>
        <taxon>Micromonosporales</taxon>
        <taxon>Micromonosporaceae</taxon>
        <taxon>Paractinoplanes</taxon>
    </lineage>
</organism>
<sequence>MRRTRWIGSVSAAVLVAAGLTVGGPAPAAQAADWGGCSAWVSGKYATGRCANVNRKWRVIAHCKWLPNVYSEWITQRGGDVTTETRTPCDFGTRSASVEERAL</sequence>
<protein>
    <recommendedName>
        <fullName evidence="4">Secreted protein</fullName>
    </recommendedName>
</protein>